<reference evidence="7" key="2">
    <citation type="submission" date="2025-08" db="UniProtKB">
        <authorList>
            <consortium name="Ensembl"/>
        </authorList>
    </citation>
    <scope>IDENTIFICATION</scope>
</reference>
<evidence type="ECO:0000256" key="1">
    <source>
        <dbReference type="ARBA" id="ARBA00004922"/>
    </source>
</evidence>
<dbReference type="SUPFAM" id="SSF53756">
    <property type="entry name" value="UDP-Glycosyltransferase/glycogen phosphorylase"/>
    <property type="match status" value="1"/>
</dbReference>
<comment type="similarity">
    <text evidence="2 5">Belongs to the glycosyltransferase 10 family.</text>
</comment>
<name>A0A4W5RI80_9TELE</name>
<evidence type="ECO:0000259" key="6">
    <source>
        <dbReference type="Pfam" id="PF00852"/>
    </source>
</evidence>
<reference evidence="8" key="1">
    <citation type="submission" date="2018-06" db="EMBL/GenBank/DDBJ databases">
        <title>Genome assembly of Danube salmon.</title>
        <authorList>
            <person name="Macqueen D.J."/>
            <person name="Gundappa M.K."/>
        </authorList>
    </citation>
    <scope>NUCLEOTIDE SEQUENCE [LARGE SCALE GENOMIC DNA]</scope>
</reference>
<evidence type="ECO:0000256" key="4">
    <source>
        <dbReference type="ARBA" id="ARBA00022679"/>
    </source>
</evidence>
<dbReference type="Gene3D" id="3.40.50.11660">
    <property type="entry name" value="Glycosyl transferase family 10, C-terminal domain"/>
    <property type="match status" value="1"/>
</dbReference>
<evidence type="ECO:0000256" key="3">
    <source>
        <dbReference type="ARBA" id="ARBA00022676"/>
    </source>
</evidence>
<dbReference type="GO" id="GO:0046920">
    <property type="term" value="F:alpha-(1-&gt;3)-fucosyltransferase activity"/>
    <property type="evidence" value="ECO:0007669"/>
    <property type="project" value="TreeGrafter"/>
</dbReference>
<comment type="pathway">
    <text evidence="1">Protein modification; protein glycosylation.</text>
</comment>
<keyword evidence="3 5" id="KW-0328">Glycosyltransferase</keyword>
<keyword evidence="5" id="KW-0333">Golgi apparatus</keyword>
<accession>A0A4W5RI80</accession>
<dbReference type="PANTHER" id="PTHR11929">
    <property type="entry name" value="ALPHA- 1,3 -FUCOSYLTRANSFERASE"/>
    <property type="match status" value="1"/>
</dbReference>
<protein>
    <recommendedName>
        <fullName evidence="5">Fucosyltransferase</fullName>
        <ecNumber evidence="5">2.4.1.-</ecNumber>
    </recommendedName>
</protein>
<organism evidence="7 8">
    <name type="scientific">Hucho hucho</name>
    <name type="common">huchen</name>
    <dbReference type="NCBI Taxonomy" id="62062"/>
    <lineage>
        <taxon>Eukaryota</taxon>
        <taxon>Metazoa</taxon>
        <taxon>Chordata</taxon>
        <taxon>Craniata</taxon>
        <taxon>Vertebrata</taxon>
        <taxon>Euteleostomi</taxon>
        <taxon>Actinopterygii</taxon>
        <taxon>Neopterygii</taxon>
        <taxon>Teleostei</taxon>
        <taxon>Protacanthopterygii</taxon>
        <taxon>Salmoniformes</taxon>
        <taxon>Salmonidae</taxon>
        <taxon>Salmoninae</taxon>
        <taxon>Hucho</taxon>
    </lineage>
</organism>
<keyword evidence="8" id="KW-1185">Reference proteome</keyword>
<dbReference type="Pfam" id="PF00852">
    <property type="entry name" value="Glyco_transf_10"/>
    <property type="match status" value="1"/>
</dbReference>
<dbReference type="UniPathway" id="UPA00378"/>
<keyword evidence="4 5" id="KW-0808">Transferase</keyword>
<keyword evidence="5" id="KW-0812">Transmembrane</keyword>
<dbReference type="Proteomes" id="UP000314982">
    <property type="component" value="Unassembled WGS sequence"/>
</dbReference>
<evidence type="ECO:0000256" key="2">
    <source>
        <dbReference type="ARBA" id="ARBA00008919"/>
    </source>
</evidence>
<dbReference type="Ensembl" id="ENSHHUT00000086746.1">
    <property type="protein sequence ID" value="ENSHHUP00000084109.1"/>
    <property type="gene ID" value="ENSHHUG00000048779.1"/>
</dbReference>
<feature type="domain" description="Fucosyltransferase C-terminal" evidence="6">
    <location>
        <begin position="4"/>
        <end position="78"/>
    </location>
</feature>
<dbReference type="PANTHER" id="PTHR11929:SF198">
    <property type="entry name" value="ALPHA-(1,3)-FUCOSYLTRANSFERASE 11"/>
    <property type="match status" value="1"/>
</dbReference>
<dbReference type="EC" id="2.4.1.-" evidence="5"/>
<evidence type="ECO:0000313" key="8">
    <source>
        <dbReference type="Proteomes" id="UP000314982"/>
    </source>
</evidence>
<proteinExistence type="inferred from homology"/>
<comment type="subcellular location">
    <subcellularLocation>
        <location evidence="5">Golgi apparatus</location>
        <location evidence="5">Golgi stack membrane</location>
        <topology evidence="5">Single-pass type II membrane protein</topology>
    </subcellularLocation>
</comment>
<dbReference type="GeneTree" id="ENSGT00940000158983"/>
<dbReference type="InterPro" id="IPR001503">
    <property type="entry name" value="Glyco_trans_10"/>
</dbReference>
<evidence type="ECO:0000256" key="5">
    <source>
        <dbReference type="RuleBase" id="RU003832"/>
    </source>
</evidence>
<keyword evidence="5" id="KW-0472">Membrane</keyword>
<evidence type="ECO:0000313" key="7">
    <source>
        <dbReference type="Ensembl" id="ENSHHUP00000084109.1"/>
    </source>
</evidence>
<dbReference type="InterPro" id="IPR038577">
    <property type="entry name" value="GT10-like_C_sf"/>
</dbReference>
<dbReference type="GO" id="GO:0032580">
    <property type="term" value="C:Golgi cisterna membrane"/>
    <property type="evidence" value="ECO:0007669"/>
    <property type="project" value="UniProtKB-SubCell"/>
</dbReference>
<sequence>MSFTACYKLYLAPENSLCQDYMTEKPWRPLHQGCVPVYRGSLSVADWMPNHPSIILIDDFPSPQDLAKFLKALDENNEE</sequence>
<dbReference type="InterPro" id="IPR055270">
    <property type="entry name" value="Glyco_tran_10_C"/>
</dbReference>
<reference evidence="7" key="3">
    <citation type="submission" date="2025-09" db="UniProtKB">
        <authorList>
            <consortium name="Ensembl"/>
        </authorList>
    </citation>
    <scope>IDENTIFICATION</scope>
</reference>
<dbReference type="STRING" id="62062.ENSHHUP00000084109"/>
<dbReference type="AlphaFoldDB" id="A0A4W5RI80"/>